<keyword evidence="1" id="KW-0802">TPR repeat</keyword>
<reference evidence="3 4" key="1">
    <citation type="submission" date="2024-02" db="EMBL/GenBank/DDBJ databases">
        <title>Lysobacter Genome Sequencing and Mining.</title>
        <authorList>
            <person name="Bierman J."/>
            <person name="Walker M.C."/>
        </authorList>
    </citation>
    <scope>NUCLEOTIDE SEQUENCE [LARGE SCALE GENOMIC DNA]</scope>
    <source>
        <strain evidence="3 4">PB6250</strain>
    </source>
</reference>
<gene>
    <name evidence="3" type="ORF">V2J18_03505</name>
</gene>
<comment type="caution">
    <text evidence="3">The sequence shown here is derived from an EMBL/GenBank/DDBJ whole genome shotgun (WGS) entry which is preliminary data.</text>
</comment>
<dbReference type="SUPFAM" id="SSF48452">
    <property type="entry name" value="TPR-like"/>
    <property type="match status" value="1"/>
</dbReference>
<dbReference type="EMBL" id="JBANDL010000002">
    <property type="protein sequence ID" value="MEI2453740.1"/>
    <property type="molecule type" value="Genomic_DNA"/>
</dbReference>
<name>A0ABU8CZT3_9GAMM</name>
<organism evidence="3 4">
    <name type="scientific">Lysobacter firmicutimachus</name>
    <dbReference type="NCBI Taxonomy" id="1792846"/>
    <lineage>
        <taxon>Bacteria</taxon>
        <taxon>Pseudomonadati</taxon>
        <taxon>Pseudomonadota</taxon>
        <taxon>Gammaproteobacteria</taxon>
        <taxon>Lysobacterales</taxon>
        <taxon>Lysobacteraceae</taxon>
        <taxon>Lysobacter</taxon>
    </lineage>
</organism>
<proteinExistence type="predicted"/>
<dbReference type="InterPro" id="IPR019734">
    <property type="entry name" value="TPR_rpt"/>
</dbReference>
<evidence type="ECO:0000313" key="4">
    <source>
        <dbReference type="Proteomes" id="UP001387215"/>
    </source>
</evidence>
<evidence type="ECO:0000256" key="2">
    <source>
        <dbReference type="SAM" id="SignalP"/>
    </source>
</evidence>
<dbReference type="InterPro" id="IPR011990">
    <property type="entry name" value="TPR-like_helical_dom_sf"/>
</dbReference>
<dbReference type="RefSeq" id="WP_336130984.1">
    <property type="nucleotide sequence ID" value="NZ_JBANDL010000002.1"/>
</dbReference>
<keyword evidence="4" id="KW-1185">Reference proteome</keyword>
<dbReference type="Proteomes" id="UP001387215">
    <property type="component" value="Unassembled WGS sequence"/>
</dbReference>
<sequence length="176" mass="18945">MKAFIAAAAAALFVVGTGPVHAAKKPQPTPTLYQGKPNEDAAKALLEVALVQSGKNGSWERIGAGRVYYLGGFKAEGQAVFDAILAGEHEDSDVYRIARVYAEAGEWARAKPLFDKFLAGNRDDAKALAEVGAHYLMQGDRATAERMFEQAFKLSDDDPWVTENVAGAYLGVKPQE</sequence>
<feature type="chain" id="PRO_5046709416" description="Tetratricopeptide repeat protein" evidence="2">
    <location>
        <begin position="23"/>
        <end position="176"/>
    </location>
</feature>
<accession>A0ABU8CZT3</accession>
<feature type="repeat" description="TPR" evidence="1">
    <location>
        <begin position="125"/>
        <end position="158"/>
    </location>
</feature>
<evidence type="ECO:0000313" key="3">
    <source>
        <dbReference type="EMBL" id="MEI2453740.1"/>
    </source>
</evidence>
<dbReference type="Gene3D" id="1.25.40.10">
    <property type="entry name" value="Tetratricopeptide repeat domain"/>
    <property type="match status" value="1"/>
</dbReference>
<evidence type="ECO:0000256" key="1">
    <source>
        <dbReference type="PROSITE-ProRule" id="PRU00339"/>
    </source>
</evidence>
<feature type="signal peptide" evidence="2">
    <location>
        <begin position="1"/>
        <end position="22"/>
    </location>
</feature>
<evidence type="ECO:0008006" key="5">
    <source>
        <dbReference type="Google" id="ProtNLM"/>
    </source>
</evidence>
<protein>
    <recommendedName>
        <fullName evidence="5">Tetratricopeptide repeat protein</fullName>
    </recommendedName>
</protein>
<keyword evidence="2" id="KW-0732">Signal</keyword>
<dbReference type="PROSITE" id="PS50005">
    <property type="entry name" value="TPR"/>
    <property type="match status" value="1"/>
</dbReference>